<evidence type="ECO:0000313" key="2">
    <source>
        <dbReference type="EMBL" id="EJT77142.1"/>
    </source>
</evidence>
<protein>
    <submittedName>
        <fullName evidence="2 3">Uncharacterized protein</fullName>
    </submittedName>
</protein>
<feature type="compositionally biased region" description="Basic and acidic residues" evidence="1">
    <location>
        <begin position="96"/>
        <end position="119"/>
    </location>
</feature>
<reference evidence="2" key="2">
    <citation type="submission" date="2010-07" db="EMBL/GenBank/DDBJ databases">
        <authorList>
            <consortium name="The Broad Institute Genome Sequencing Platform"/>
            <consortium name="Broad Institute Genome Sequencing Center for Infectious Disease"/>
            <person name="Ma L.-J."/>
            <person name="Dead R."/>
            <person name="Young S."/>
            <person name="Zeng Q."/>
            <person name="Koehrsen M."/>
            <person name="Alvarado L."/>
            <person name="Berlin A."/>
            <person name="Chapman S.B."/>
            <person name="Chen Z."/>
            <person name="Freedman E."/>
            <person name="Gellesch M."/>
            <person name="Goldberg J."/>
            <person name="Griggs A."/>
            <person name="Gujja S."/>
            <person name="Heilman E.R."/>
            <person name="Heiman D."/>
            <person name="Hepburn T."/>
            <person name="Howarth C."/>
            <person name="Jen D."/>
            <person name="Larson L."/>
            <person name="Mehta T."/>
            <person name="Neiman D."/>
            <person name="Pearson M."/>
            <person name="Roberts A."/>
            <person name="Saif S."/>
            <person name="Shea T."/>
            <person name="Shenoy N."/>
            <person name="Sisk P."/>
            <person name="Stolte C."/>
            <person name="Sykes S."/>
            <person name="Walk T."/>
            <person name="White J."/>
            <person name="Yandava C."/>
            <person name="Haas B."/>
            <person name="Nusbaum C."/>
            <person name="Birren B."/>
        </authorList>
    </citation>
    <scope>NUCLEOTIDE SEQUENCE</scope>
    <source>
        <strain evidence="2">R3-111a-1</strain>
    </source>
</reference>
<feature type="region of interest" description="Disordered" evidence="1">
    <location>
        <begin position="96"/>
        <end position="157"/>
    </location>
</feature>
<sequence length="227" mass="24523">MFVAVREQDTEPPFEFHGIFVPRTHVPLVLRSRPSWRPVETPKGPALVWVCRVSPLTAEAVMDSAGCRTGGGGYQIRVVDVPRRLNLSCSLPPSRIRDSLERRSPGEERECEKEKDWRSHHPTSPSPSSDRASIPGPPSHCAPGPDSSASGLRPPGLHLNEWGPPAFPLRLGKISCPPLTGANGLLTAPPWLAPSHVPPLHDPQSPASSVHQPSPSPACQVLLPLLL</sequence>
<dbReference type="GeneID" id="20347512"/>
<proteinExistence type="predicted"/>
<reference evidence="2" key="3">
    <citation type="submission" date="2010-09" db="EMBL/GenBank/DDBJ databases">
        <title>Annotation of Gaeumannomyces graminis var. tritici R3-111a-1.</title>
        <authorList>
            <consortium name="The Broad Institute Genome Sequencing Platform"/>
            <person name="Ma L.-J."/>
            <person name="Dead R."/>
            <person name="Young S.K."/>
            <person name="Zeng Q."/>
            <person name="Gargeya S."/>
            <person name="Fitzgerald M."/>
            <person name="Haas B."/>
            <person name="Abouelleil A."/>
            <person name="Alvarado L."/>
            <person name="Arachchi H.M."/>
            <person name="Berlin A."/>
            <person name="Brown A."/>
            <person name="Chapman S.B."/>
            <person name="Chen Z."/>
            <person name="Dunbar C."/>
            <person name="Freedman E."/>
            <person name="Gearin G."/>
            <person name="Gellesch M."/>
            <person name="Goldberg J."/>
            <person name="Griggs A."/>
            <person name="Gujja S."/>
            <person name="Heiman D."/>
            <person name="Howarth C."/>
            <person name="Larson L."/>
            <person name="Lui A."/>
            <person name="MacDonald P.J.P."/>
            <person name="Mehta T."/>
            <person name="Montmayeur A."/>
            <person name="Murphy C."/>
            <person name="Neiman D."/>
            <person name="Pearson M."/>
            <person name="Priest M."/>
            <person name="Roberts A."/>
            <person name="Saif S."/>
            <person name="Shea T."/>
            <person name="Shenoy N."/>
            <person name="Sisk P."/>
            <person name="Stolte C."/>
            <person name="Sykes S."/>
            <person name="Yandava C."/>
            <person name="Wortman J."/>
            <person name="Nusbaum C."/>
            <person name="Birren B."/>
        </authorList>
    </citation>
    <scope>NUCLEOTIDE SEQUENCE</scope>
    <source>
        <strain evidence="2">R3-111a-1</strain>
    </source>
</reference>
<organism evidence="2">
    <name type="scientific">Gaeumannomyces tritici (strain R3-111a-1)</name>
    <name type="common">Wheat and barley take-all root rot fungus</name>
    <name type="synonym">Gaeumannomyces graminis var. tritici</name>
    <dbReference type="NCBI Taxonomy" id="644352"/>
    <lineage>
        <taxon>Eukaryota</taxon>
        <taxon>Fungi</taxon>
        <taxon>Dikarya</taxon>
        <taxon>Ascomycota</taxon>
        <taxon>Pezizomycotina</taxon>
        <taxon>Sordariomycetes</taxon>
        <taxon>Sordariomycetidae</taxon>
        <taxon>Magnaporthales</taxon>
        <taxon>Magnaporthaceae</taxon>
        <taxon>Gaeumannomyces</taxon>
    </lineage>
</organism>
<evidence type="ECO:0000313" key="3">
    <source>
        <dbReference type="EnsemblFungi" id="EJT77142"/>
    </source>
</evidence>
<dbReference type="VEuPathDB" id="FungiDB:GGTG_07054"/>
<name>J3P0K9_GAET3</name>
<gene>
    <name evidence="3" type="primary">20347512</name>
    <name evidence="2" type="ORF">GGTG_07054</name>
</gene>
<dbReference type="EnsemblFungi" id="EJT77142">
    <property type="protein sequence ID" value="EJT77142"/>
    <property type="gene ID" value="GGTG_07054"/>
</dbReference>
<reference evidence="4" key="1">
    <citation type="submission" date="2010-07" db="EMBL/GenBank/DDBJ databases">
        <title>The genome sequence of Gaeumannomyces graminis var. tritici strain R3-111a-1.</title>
        <authorList>
            <consortium name="The Broad Institute Genome Sequencing Platform"/>
            <person name="Ma L.-J."/>
            <person name="Dead R."/>
            <person name="Young S."/>
            <person name="Zeng Q."/>
            <person name="Koehrsen M."/>
            <person name="Alvarado L."/>
            <person name="Berlin A."/>
            <person name="Chapman S.B."/>
            <person name="Chen Z."/>
            <person name="Freedman E."/>
            <person name="Gellesch M."/>
            <person name="Goldberg J."/>
            <person name="Griggs A."/>
            <person name="Gujja S."/>
            <person name="Heilman E.R."/>
            <person name="Heiman D."/>
            <person name="Hepburn T."/>
            <person name="Howarth C."/>
            <person name="Jen D."/>
            <person name="Larson L."/>
            <person name="Mehta T."/>
            <person name="Neiman D."/>
            <person name="Pearson M."/>
            <person name="Roberts A."/>
            <person name="Saif S."/>
            <person name="Shea T."/>
            <person name="Shenoy N."/>
            <person name="Sisk P."/>
            <person name="Stolte C."/>
            <person name="Sykes S."/>
            <person name="Walk T."/>
            <person name="White J."/>
            <person name="Yandava C."/>
            <person name="Haas B."/>
            <person name="Nusbaum C."/>
            <person name="Birren B."/>
        </authorList>
    </citation>
    <scope>NUCLEOTIDE SEQUENCE [LARGE SCALE GENOMIC DNA]</scope>
    <source>
        <strain evidence="4">R3-111a-1</strain>
    </source>
</reference>
<reference evidence="3" key="5">
    <citation type="submission" date="2018-04" db="UniProtKB">
        <authorList>
            <consortium name="EnsemblFungi"/>
        </authorList>
    </citation>
    <scope>IDENTIFICATION</scope>
    <source>
        <strain evidence="3">R3-111a-1</strain>
    </source>
</reference>
<dbReference type="RefSeq" id="XP_009223142.1">
    <property type="nucleotide sequence ID" value="XM_009224878.1"/>
</dbReference>
<dbReference type="AlphaFoldDB" id="J3P0K9"/>
<evidence type="ECO:0000313" key="4">
    <source>
        <dbReference type="Proteomes" id="UP000006039"/>
    </source>
</evidence>
<reference evidence="3" key="4">
    <citation type="journal article" date="2015" name="G3 (Bethesda)">
        <title>Genome sequences of three phytopathogenic species of the Magnaporthaceae family of fungi.</title>
        <authorList>
            <person name="Okagaki L.H."/>
            <person name="Nunes C.C."/>
            <person name="Sailsbery J."/>
            <person name="Clay B."/>
            <person name="Brown D."/>
            <person name="John T."/>
            <person name="Oh Y."/>
            <person name="Young N."/>
            <person name="Fitzgerald M."/>
            <person name="Haas B.J."/>
            <person name="Zeng Q."/>
            <person name="Young S."/>
            <person name="Adiconis X."/>
            <person name="Fan L."/>
            <person name="Levin J.Z."/>
            <person name="Mitchell T.K."/>
            <person name="Okubara P.A."/>
            <person name="Farman M.L."/>
            <person name="Kohn L.M."/>
            <person name="Birren B."/>
            <person name="Ma L.-J."/>
            <person name="Dean R.A."/>
        </authorList>
    </citation>
    <scope>NUCLEOTIDE SEQUENCE</scope>
    <source>
        <strain evidence="3">R3-111a-1</strain>
    </source>
</reference>
<dbReference type="Proteomes" id="UP000006039">
    <property type="component" value="Unassembled WGS sequence"/>
</dbReference>
<feature type="region of interest" description="Disordered" evidence="1">
    <location>
        <begin position="189"/>
        <end position="216"/>
    </location>
</feature>
<keyword evidence="4" id="KW-1185">Reference proteome</keyword>
<evidence type="ECO:0000256" key="1">
    <source>
        <dbReference type="SAM" id="MobiDB-lite"/>
    </source>
</evidence>
<dbReference type="EMBL" id="GL385397">
    <property type="protein sequence ID" value="EJT77142.1"/>
    <property type="molecule type" value="Genomic_DNA"/>
</dbReference>
<accession>J3P0K9</accession>
<dbReference type="HOGENOM" id="CLU_1219754_0_0_1"/>